<dbReference type="SUPFAM" id="SSF82693">
    <property type="entry name" value="Multidrug efflux transporter AcrB pore domain, PN1, PN2, PC1 and PC2 subdomains"/>
    <property type="match status" value="3"/>
</dbReference>
<accession>A0A368NZX5</accession>
<dbReference type="InterPro" id="IPR001036">
    <property type="entry name" value="Acrflvin-R"/>
</dbReference>
<dbReference type="PANTHER" id="PTHR32063:SF64">
    <property type="entry name" value="ACRB_ACRD_ACRF FAMILY PROTEIN"/>
    <property type="match status" value="1"/>
</dbReference>
<feature type="transmembrane region" description="Helical" evidence="1">
    <location>
        <begin position="469"/>
        <end position="500"/>
    </location>
</feature>
<dbReference type="InterPro" id="IPR027463">
    <property type="entry name" value="AcrB_DN_DC_subdom"/>
</dbReference>
<evidence type="ECO:0000313" key="3">
    <source>
        <dbReference type="Proteomes" id="UP000436911"/>
    </source>
</evidence>
<keyword evidence="1" id="KW-1133">Transmembrane helix</keyword>
<dbReference type="GO" id="GO:0042910">
    <property type="term" value="F:xenobiotic transmembrane transporter activity"/>
    <property type="evidence" value="ECO:0007669"/>
    <property type="project" value="TreeGrafter"/>
</dbReference>
<dbReference type="Gene3D" id="3.30.70.1440">
    <property type="entry name" value="Multidrug efflux transporter AcrB pore domain"/>
    <property type="match status" value="1"/>
</dbReference>
<feature type="transmembrane region" description="Helical" evidence="1">
    <location>
        <begin position="21"/>
        <end position="40"/>
    </location>
</feature>
<dbReference type="AlphaFoldDB" id="A0A368NZX5"/>
<name>A0A368NZX5_AGRVI</name>
<dbReference type="OrthoDB" id="9798415at2"/>
<feature type="transmembrane region" description="Helical" evidence="1">
    <location>
        <begin position="344"/>
        <end position="362"/>
    </location>
</feature>
<reference evidence="2 3" key="1">
    <citation type="submission" date="2018-08" db="EMBL/GenBank/DDBJ databases">
        <title>Genome sequencing of Agrobacterium vitis strain ICMP 10754.</title>
        <authorList>
            <person name="Visnovsky S.B."/>
            <person name="Pitman A.R."/>
        </authorList>
    </citation>
    <scope>NUCLEOTIDE SEQUENCE [LARGE SCALE GENOMIC DNA]</scope>
    <source>
        <strain evidence="2 3">ICMP 10754</strain>
    </source>
</reference>
<proteinExistence type="predicted"/>
<comment type="caution">
    <text evidence="2">The sequence shown here is derived from an EMBL/GenBank/DDBJ whole genome shotgun (WGS) entry which is preliminary data.</text>
</comment>
<dbReference type="SUPFAM" id="SSF82714">
    <property type="entry name" value="Multidrug efflux transporter AcrB TolC docking domain, DN and DC subdomains"/>
    <property type="match status" value="2"/>
</dbReference>
<feature type="transmembrane region" description="Helical" evidence="1">
    <location>
        <begin position="964"/>
        <end position="984"/>
    </location>
</feature>
<dbReference type="Proteomes" id="UP000436911">
    <property type="component" value="Unassembled WGS sequence"/>
</dbReference>
<dbReference type="RefSeq" id="WP_060719521.1">
    <property type="nucleotide sequence ID" value="NZ_JAALYE010000015.1"/>
</dbReference>
<keyword evidence="1" id="KW-0812">Transmembrane</keyword>
<dbReference type="EMBL" id="QUSG01000022">
    <property type="protein sequence ID" value="KAA3521108.1"/>
    <property type="molecule type" value="Genomic_DNA"/>
</dbReference>
<feature type="transmembrane region" description="Helical" evidence="1">
    <location>
        <begin position="369"/>
        <end position="387"/>
    </location>
</feature>
<feature type="transmembrane region" description="Helical" evidence="1">
    <location>
        <begin position="442"/>
        <end position="463"/>
    </location>
</feature>
<dbReference type="SUPFAM" id="SSF82866">
    <property type="entry name" value="Multidrug efflux transporter AcrB transmembrane domain"/>
    <property type="match status" value="2"/>
</dbReference>
<organism evidence="2 3">
    <name type="scientific">Agrobacterium vitis</name>
    <name type="common">Rhizobium vitis</name>
    <dbReference type="NCBI Taxonomy" id="373"/>
    <lineage>
        <taxon>Bacteria</taxon>
        <taxon>Pseudomonadati</taxon>
        <taxon>Pseudomonadota</taxon>
        <taxon>Alphaproteobacteria</taxon>
        <taxon>Hyphomicrobiales</taxon>
        <taxon>Rhizobiaceae</taxon>
        <taxon>Rhizobium/Agrobacterium group</taxon>
        <taxon>Agrobacterium</taxon>
    </lineage>
</organism>
<dbReference type="GeneID" id="60680388"/>
<protein>
    <submittedName>
        <fullName evidence="2">AcrB/AcrD/AcrF family protein</fullName>
    </submittedName>
</protein>
<sequence>MSEQSSQPRFRFNLSKWALDHQSLVIFLMIAAVISGILSYQKLSRNEDPPFTIKTMVVGARWPGASAADTVNLLTDKLEKKLSETPHLDYTQSYTRPGQSVIMVNLRDDTPPSEVEGIWYTVRKKMADISSTLPEGVEGPAFDDEFGDAYGSIYAFRAEGFSQRELRDRVEAIRGEILSLPDIGKVNILGAQDEQIVIEFSQSKLASLGIDPSAAIEAIRAQNSVNPIGTVQTSEEKISVRVTGAFASEDSLKDITLKLGSRYFRLDSIATISRTIVDPPAASVRVNGKEVIALAVSMAKDGNLLTFGTALKDRMHALAAKLPYGIEMIQVADQSTVVKDAVNGFMKVLIEAIIIVLAVSFLSLGVRAGLVITASIPLVLALTFLGMELTGVGLQRISLGALIIALGLLVDDAMITVESMVSCLEKGKSRLVAATHAYETTAFPMLTGTLVMIAGFIPVGFAASSAGEYTFSLFMVILIALSSSWIVAVLFSPILGTWILPRSLAHTHKKTGIVMATYRKILGWTLKHRWLTILLAIAAFALSLAGLGQLKQQFFPASDRPELLVSLTLPQNASRAATDIRARELEAILRTDRDIDHFITYVGSGSIRFYLPMDLQLDNDNVTETVVVAKSVEKREAVRRKIEAVLNERFSDLVTRVSPLELGPPVGWPLKFRVSGPDYQQVRALSTKVAAIIGQNPDTRDVNLTAGEPQKSVAIKVNQIEARALGMSSESIASEIAAVFSGSKVTTVRDKDKLVDVMVKGVEADRNSVSTIGNLELRTGDGNYVPLRQVASVAYGMEDPIIWRQQGKPMIIVQADVQKNALAATVAEQADAQLNALRADLPMGYSIIAGGITEESEKGNSSIYAVVPVMLFAIAVLLMVQLQSFSRMALAVFMAPFGLIGVVAAMWPTGTPMGFVAQLGVIALSGMIIRNAVILIQEIDQNVALGQSPKDAITAASIHRARPIVLTACAAILGMIPIAAEIFWGPMAFAIIGGLAVATMLTLTLLPCAMSLLLNAEQKARSKADPNDKAQVQA</sequence>
<dbReference type="PANTHER" id="PTHR32063">
    <property type="match status" value="1"/>
</dbReference>
<feature type="transmembrane region" description="Helical" evidence="1">
    <location>
        <begin position="990"/>
        <end position="1014"/>
    </location>
</feature>
<dbReference type="PRINTS" id="PR00702">
    <property type="entry name" value="ACRIFLAVINRP"/>
</dbReference>
<evidence type="ECO:0000256" key="1">
    <source>
        <dbReference type="SAM" id="Phobius"/>
    </source>
</evidence>
<dbReference type="Pfam" id="PF00873">
    <property type="entry name" value="ACR_tran"/>
    <property type="match status" value="1"/>
</dbReference>
<feature type="transmembrane region" description="Helical" evidence="1">
    <location>
        <begin position="399"/>
        <end position="421"/>
    </location>
</feature>
<dbReference type="Gene3D" id="3.30.70.1320">
    <property type="entry name" value="Multidrug efflux transporter AcrB pore domain like"/>
    <property type="match status" value="1"/>
</dbReference>
<dbReference type="Gene3D" id="3.30.70.1430">
    <property type="entry name" value="Multidrug efflux transporter AcrB pore domain"/>
    <property type="match status" value="2"/>
</dbReference>
<feature type="transmembrane region" description="Helical" evidence="1">
    <location>
        <begin position="863"/>
        <end position="882"/>
    </location>
</feature>
<feature type="transmembrane region" description="Helical" evidence="1">
    <location>
        <begin position="530"/>
        <end position="550"/>
    </location>
</feature>
<dbReference type="GO" id="GO:0005886">
    <property type="term" value="C:plasma membrane"/>
    <property type="evidence" value="ECO:0007669"/>
    <property type="project" value="TreeGrafter"/>
</dbReference>
<keyword evidence="1" id="KW-0472">Membrane</keyword>
<dbReference type="Gene3D" id="3.30.2090.10">
    <property type="entry name" value="Multidrug efflux transporter AcrB TolC docking domain, DN and DC subdomains"/>
    <property type="match status" value="2"/>
</dbReference>
<evidence type="ECO:0000313" key="2">
    <source>
        <dbReference type="EMBL" id="KAA3521108.1"/>
    </source>
</evidence>
<gene>
    <name evidence="2" type="ORF">DXT89_23655</name>
</gene>
<dbReference type="Gene3D" id="1.20.1640.10">
    <property type="entry name" value="Multidrug efflux transporter AcrB transmembrane domain"/>
    <property type="match status" value="2"/>
</dbReference>